<feature type="chain" id="PRO_5047331284" evidence="9">
    <location>
        <begin position="43"/>
        <end position="816"/>
    </location>
</feature>
<dbReference type="InterPro" id="IPR006685">
    <property type="entry name" value="MscS_channel_2nd"/>
</dbReference>
<feature type="compositionally biased region" description="Basic and acidic residues" evidence="7">
    <location>
        <begin position="794"/>
        <end position="804"/>
    </location>
</feature>
<feature type="region of interest" description="Disordered" evidence="7">
    <location>
        <begin position="792"/>
        <end position="816"/>
    </location>
</feature>
<evidence type="ECO:0000256" key="5">
    <source>
        <dbReference type="ARBA" id="ARBA00022989"/>
    </source>
</evidence>
<dbReference type="Gene3D" id="1.10.287.1260">
    <property type="match status" value="1"/>
</dbReference>
<dbReference type="InterPro" id="IPR052702">
    <property type="entry name" value="MscS-like_channel"/>
</dbReference>
<evidence type="ECO:0000256" key="6">
    <source>
        <dbReference type="ARBA" id="ARBA00023136"/>
    </source>
</evidence>
<keyword evidence="3" id="KW-1003">Cell membrane</keyword>
<evidence type="ECO:0000256" key="1">
    <source>
        <dbReference type="ARBA" id="ARBA00004651"/>
    </source>
</evidence>
<evidence type="ECO:0000313" key="14">
    <source>
        <dbReference type="Proteomes" id="UP001198571"/>
    </source>
</evidence>
<feature type="domain" description="Mechanosensitive ion channel MscS C-terminal" evidence="12">
    <location>
        <begin position="688"/>
        <end position="769"/>
    </location>
</feature>
<keyword evidence="14" id="KW-1185">Reference proteome</keyword>
<feature type="transmembrane region" description="Helical" evidence="8">
    <location>
        <begin position="437"/>
        <end position="458"/>
    </location>
</feature>
<accession>A0ABS8CLJ5</accession>
<feature type="transmembrane region" description="Helical" evidence="8">
    <location>
        <begin position="296"/>
        <end position="315"/>
    </location>
</feature>
<dbReference type="Pfam" id="PF21082">
    <property type="entry name" value="MS_channel_3rd"/>
    <property type="match status" value="1"/>
</dbReference>
<feature type="transmembrane region" description="Helical" evidence="8">
    <location>
        <begin position="262"/>
        <end position="284"/>
    </location>
</feature>
<comment type="caution">
    <text evidence="13">The sequence shown here is derived from an EMBL/GenBank/DDBJ whole genome shotgun (WGS) entry which is preliminary data.</text>
</comment>
<evidence type="ECO:0000259" key="10">
    <source>
        <dbReference type="Pfam" id="PF00924"/>
    </source>
</evidence>
<dbReference type="Gene3D" id="2.30.30.60">
    <property type="match status" value="1"/>
</dbReference>
<dbReference type="Pfam" id="PF12607">
    <property type="entry name" value="DUF3772"/>
    <property type="match status" value="1"/>
</dbReference>
<gene>
    <name evidence="13" type="ORF">H0485_09635</name>
</gene>
<dbReference type="Proteomes" id="UP001198571">
    <property type="component" value="Unassembled WGS sequence"/>
</dbReference>
<evidence type="ECO:0000313" key="13">
    <source>
        <dbReference type="EMBL" id="MCB5410258.1"/>
    </source>
</evidence>
<comment type="similarity">
    <text evidence="2">Belongs to the MscS (TC 1.A.23) family.</text>
</comment>
<feature type="domain" description="DUF3772" evidence="11">
    <location>
        <begin position="145"/>
        <end position="201"/>
    </location>
</feature>
<evidence type="ECO:0000259" key="11">
    <source>
        <dbReference type="Pfam" id="PF12607"/>
    </source>
</evidence>
<dbReference type="InterPro" id="IPR011014">
    <property type="entry name" value="MscS_channel_TM-2"/>
</dbReference>
<name>A0ABS8CLJ5_9RHOB</name>
<dbReference type="SUPFAM" id="SSF50182">
    <property type="entry name" value="Sm-like ribonucleoproteins"/>
    <property type="match status" value="1"/>
</dbReference>
<keyword evidence="6 8" id="KW-0472">Membrane</keyword>
<dbReference type="RefSeq" id="WP_226935159.1">
    <property type="nucleotide sequence ID" value="NZ_JACDXX010000007.1"/>
</dbReference>
<dbReference type="InterPro" id="IPR022249">
    <property type="entry name" value="DUF3772"/>
</dbReference>
<keyword evidence="5 8" id="KW-1133">Transmembrane helix</keyword>
<keyword evidence="9" id="KW-0732">Signal</keyword>
<feature type="domain" description="Mechanosensitive ion channel MscS" evidence="10">
    <location>
        <begin position="612"/>
        <end position="679"/>
    </location>
</feature>
<feature type="signal peptide" evidence="9">
    <location>
        <begin position="1"/>
        <end position="42"/>
    </location>
</feature>
<dbReference type="Pfam" id="PF00924">
    <property type="entry name" value="MS_channel_2nd"/>
    <property type="match status" value="1"/>
</dbReference>
<protein>
    <submittedName>
        <fullName evidence="13">Mechanosensitive ion channel family protein</fullName>
    </submittedName>
</protein>
<feature type="transmembrane region" description="Helical" evidence="8">
    <location>
        <begin position="593"/>
        <end position="614"/>
    </location>
</feature>
<evidence type="ECO:0000256" key="7">
    <source>
        <dbReference type="SAM" id="MobiDB-lite"/>
    </source>
</evidence>
<feature type="transmembrane region" description="Helical" evidence="8">
    <location>
        <begin position="367"/>
        <end position="387"/>
    </location>
</feature>
<feature type="transmembrane region" description="Helical" evidence="8">
    <location>
        <begin position="478"/>
        <end position="500"/>
    </location>
</feature>
<evidence type="ECO:0000256" key="4">
    <source>
        <dbReference type="ARBA" id="ARBA00022692"/>
    </source>
</evidence>
<feature type="transmembrane region" description="Helical" evidence="8">
    <location>
        <begin position="567"/>
        <end position="587"/>
    </location>
</feature>
<feature type="transmembrane region" description="Helical" evidence="8">
    <location>
        <begin position="336"/>
        <end position="355"/>
    </location>
</feature>
<evidence type="ECO:0000259" key="12">
    <source>
        <dbReference type="Pfam" id="PF21082"/>
    </source>
</evidence>
<evidence type="ECO:0000256" key="8">
    <source>
        <dbReference type="SAM" id="Phobius"/>
    </source>
</evidence>
<dbReference type="SUPFAM" id="SSF82861">
    <property type="entry name" value="Mechanosensitive channel protein MscS (YggB), transmembrane region"/>
    <property type="match status" value="1"/>
</dbReference>
<dbReference type="PANTHER" id="PTHR30347:SF1">
    <property type="entry name" value="MECHANOSENSITIVE CHANNEL MSCK"/>
    <property type="match status" value="1"/>
</dbReference>
<keyword evidence="4 8" id="KW-0812">Transmembrane</keyword>
<sequence length="816" mass="88240">MSIQVYAANTGRGAAVSLRALFFILCLGFLSCALLGTSPLYAADQQAAEVNLEKWDQIAQAAEAELERGGQSDRAIQDLRASLADWRGRLSTAQSSNSARIATLRDQIAALGVPPEGGAAEAPEIAQKRQELSEQLTRAEAPGIAAEAAYRRADGLIQEIDTILRERAADQLLKLWPSPLNPVHWPEAVIGLSDGIILLWKELSSGWNDPRDRAKFYDSLPLIVILSIIAIATTVFARPWITAFSDRLRLGKTEARRRIFGLLASLGLVVVPTIGMIALSVALVRTGFLGPVTSQLAQALPLLGFMVFGAIWLGGRSFPRIDSAEGLLDLPEGRRSEGRVLAGLMGAVLAVETLRQIVFDGQSYSDAVLSLLSFPLICFGALCLWRIGRLMNVQFIDHESGNYQGRLLSLLGRGIKVLAFVATLLAAFGYVTAGSALVFQTILSLGLLALILILQRLLSDLWAVVYPADDAVAENERLVPVLFGFGLGLLSLPVFALIWGSRLSDLSELWTRFGAGFRLGEARVSPTDFLVFAMIFALGYLITRLFQGTLRNTILPRTRMDRGGQNALVSGTGYVGIFLAALVAINATGIDLSGLAIVASALSVGIGFGLQNIVQNFVSGIILMIERPVSEGDWIEVGTTQGVVKTISVRSTRIQTFDRNVVVVPNADLVSQRVTNWTRFGLAGRLIVPVGVAYGTDTRKVERVLREIAEAQPLVILNPAPLVVFQGFGVNSMDFELRVILRDVNFTSSVRTEINHMIAERFPLEDIEIPFAQSDITLRNLDELARLISGAGGERAEPAPDRAVADPQGRAAEGEK</sequence>
<feature type="transmembrane region" description="Helical" evidence="8">
    <location>
        <begin position="407"/>
        <end position="431"/>
    </location>
</feature>
<dbReference type="InterPro" id="IPR049278">
    <property type="entry name" value="MS_channel_C"/>
</dbReference>
<dbReference type="Gene3D" id="3.30.70.100">
    <property type="match status" value="1"/>
</dbReference>
<organism evidence="13 14">
    <name type="scientific">Pseudogemmobacter faecipullorum</name>
    <dbReference type="NCBI Taxonomy" id="2755041"/>
    <lineage>
        <taxon>Bacteria</taxon>
        <taxon>Pseudomonadati</taxon>
        <taxon>Pseudomonadota</taxon>
        <taxon>Alphaproteobacteria</taxon>
        <taxon>Rhodobacterales</taxon>
        <taxon>Paracoccaceae</taxon>
        <taxon>Pseudogemmobacter</taxon>
    </lineage>
</organism>
<dbReference type="SUPFAM" id="SSF82689">
    <property type="entry name" value="Mechanosensitive channel protein MscS (YggB), C-terminal domain"/>
    <property type="match status" value="1"/>
</dbReference>
<feature type="transmembrane region" description="Helical" evidence="8">
    <location>
        <begin position="220"/>
        <end position="241"/>
    </location>
</feature>
<evidence type="ECO:0000256" key="3">
    <source>
        <dbReference type="ARBA" id="ARBA00022475"/>
    </source>
</evidence>
<comment type="subcellular location">
    <subcellularLocation>
        <location evidence="1">Cell membrane</location>
        <topology evidence="1">Multi-pass membrane protein</topology>
    </subcellularLocation>
</comment>
<dbReference type="EMBL" id="JACDXX010000007">
    <property type="protein sequence ID" value="MCB5410258.1"/>
    <property type="molecule type" value="Genomic_DNA"/>
</dbReference>
<feature type="transmembrane region" description="Helical" evidence="8">
    <location>
        <begin position="529"/>
        <end position="546"/>
    </location>
</feature>
<dbReference type="InterPro" id="IPR023408">
    <property type="entry name" value="MscS_beta-dom_sf"/>
</dbReference>
<dbReference type="InterPro" id="IPR011066">
    <property type="entry name" value="MscS_channel_C_sf"/>
</dbReference>
<evidence type="ECO:0000256" key="9">
    <source>
        <dbReference type="SAM" id="SignalP"/>
    </source>
</evidence>
<proteinExistence type="inferred from homology"/>
<dbReference type="PANTHER" id="PTHR30347">
    <property type="entry name" value="POTASSIUM CHANNEL RELATED"/>
    <property type="match status" value="1"/>
</dbReference>
<evidence type="ECO:0000256" key="2">
    <source>
        <dbReference type="ARBA" id="ARBA00008017"/>
    </source>
</evidence>
<reference evidence="13 14" key="1">
    <citation type="submission" date="2020-07" db="EMBL/GenBank/DDBJ databases">
        <title>Pseudogemmobacter sp. nov., isolated from poultry manure in Taiwan.</title>
        <authorList>
            <person name="Lin S.-Y."/>
            <person name="Tang Y.-S."/>
            <person name="Young C.-C."/>
        </authorList>
    </citation>
    <scope>NUCLEOTIDE SEQUENCE [LARGE SCALE GENOMIC DNA]</scope>
    <source>
        <strain evidence="13 14">CC-YST710</strain>
    </source>
</reference>
<dbReference type="InterPro" id="IPR010920">
    <property type="entry name" value="LSM_dom_sf"/>
</dbReference>